<evidence type="ECO:0000313" key="1">
    <source>
        <dbReference type="EMBL" id="CAB4531089.1"/>
    </source>
</evidence>
<organism evidence="1">
    <name type="scientific">freshwater metagenome</name>
    <dbReference type="NCBI Taxonomy" id="449393"/>
    <lineage>
        <taxon>unclassified sequences</taxon>
        <taxon>metagenomes</taxon>
        <taxon>ecological metagenomes</taxon>
    </lineage>
</organism>
<dbReference type="InterPro" id="IPR029063">
    <property type="entry name" value="SAM-dependent_MTases_sf"/>
</dbReference>
<dbReference type="CDD" id="cd02440">
    <property type="entry name" value="AdoMet_MTases"/>
    <property type="match status" value="1"/>
</dbReference>
<dbReference type="Gene3D" id="3.40.50.150">
    <property type="entry name" value="Vaccinia Virus protein VP39"/>
    <property type="match status" value="1"/>
</dbReference>
<dbReference type="AlphaFoldDB" id="A0A6J6AYF8"/>
<protein>
    <submittedName>
        <fullName evidence="1">Unannotated protein</fullName>
    </submittedName>
</protein>
<accession>A0A6J6AYF8</accession>
<proteinExistence type="predicted"/>
<dbReference type="EMBL" id="CAEZZK010000113">
    <property type="protein sequence ID" value="CAB4760839.1"/>
    <property type="molecule type" value="Genomic_DNA"/>
</dbReference>
<dbReference type="EMBL" id="CAEZWU010000118">
    <property type="protein sequence ID" value="CAB4671736.1"/>
    <property type="molecule type" value="Genomic_DNA"/>
</dbReference>
<sequence length="373" mass="41547">MKCIYCESKNLVREPSFSDFRTITSDVKPWRRGLNIAICKDCGFPQAEVNDEWQKSASEIYSDYASYYQTSDNDQTVFIDGSASGRGDLFVDSVVKTSQTKQGGAVLDFGCGAGTLLWSFAKLRSDFNLFGFDLDDRELKKLSAIPNFKKLLVGELDRNLKFDLISMSHSLEHLVSPIETMKLLGAMLNENGHLVIAVPDCSKDPFKLLIADHCSHFSVATLKIFLENSGFEVIRIESRIETRECWAVCKPSKTAKTTNTANLDTAWVGDSVRWLNEVKKHASSLAKSKSFGIFGTSINALWLFGELELDVKFFVDEDPSRVGKKLYGRPVIDPSQVLSGSTVYLPFITSLAEKIATRLSSQGITWAIPPDFV</sequence>
<gene>
    <name evidence="1" type="ORF">UFOPK1353_00271</name>
    <name evidence="2" type="ORF">UFOPK2292_00844</name>
    <name evidence="3" type="ORF">UFOPK2855_00657</name>
    <name evidence="4" type="ORF">UFOPK4020_00060</name>
</gene>
<dbReference type="EMBL" id="CAEZSE010000026">
    <property type="protein sequence ID" value="CAB4531089.1"/>
    <property type="molecule type" value="Genomic_DNA"/>
</dbReference>
<dbReference type="EMBL" id="CAFBOV010000006">
    <property type="protein sequence ID" value="CAB4987248.1"/>
    <property type="molecule type" value="Genomic_DNA"/>
</dbReference>
<reference evidence="1" key="1">
    <citation type="submission" date="2020-05" db="EMBL/GenBank/DDBJ databases">
        <authorList>
            <person name="Chiriac C."/>
            <person name="Salcher M."/>
            <person name="Ghai R."/>
            <person name="Kavagutti S V."/>
        </authorList>
    </citation>
    <scope>NUCLEOTIDE SEQUENCE</scope>
</reference>
<evidence type="ECO:0000313" key="4">
    <source>
        <dbReference type="EMBL" id="CAB4987248.1"/>
    </source>
</evidence>
<evidence type="ECO:0000313" key="3">
    <source>
        <dbReference type="EMBL" id="CAB4760839.1"/>
    </source>
</evidence>
<name>A0A6J6AYF8_9ZZZZ</name>
<dbReference type="SUPFAM" id="SSF53335">
    <property type="entry name" value="S-adenosyl-L-methionine-dependent methyltransferases"/>
    <property type="match status" value="1"/>
</dbReference>
<dbReference type="Pfam" id="PF13489">
    <property type="entry name" value="Methyltransf_23"/>
    <property type="match status" value="1"/>
</dbReference>
<evidence type="ECO:0000313" key="2">
    <source>
        <dbReference type="EMBL" id="CAB4671736.1"/>
    </source>
</evidence>
<dbReference type="PANTHER" id="PTHR43861">
    <property type="entry name" value="TRANS-ACONITATE 2-METHYLTRANSFERASE-RELATED"/>
    <property type="match status" value="1"/>
</dbReference>